<dbReference type="Proteomes" id="UP001060085">
    <property type="component" value="Linkage Group LG05"/>
</dbReference>
<keyword evidence="2" id="KW-1185">Reference proteome</keyword>
<gene>
    <name evidence="1" type="ORF">M9H77_24526</name>
</gene>
<organism evidence="1 2">
    <name type="scientific">Catharanthus roseus</name>
    <name type="common">Madagascar periwinkle</name>
    <name type="synonym">Vinca rosea</name>
    <dbReference type="NCBI Taxonomy" id="4058"/>
    <lineage>
        <taxon>Eukaryota</taxon>
        <taxon>Viridiplantae</taxon>
        <taxon>Streptophyta</taxon>
        <taxon>Embryophyta</taxon>
        <taxon>Tracheophyta</taxon>
        <taxon>Spermatophyta</taxon>
        <taxon>Magnoliopsida</taxon>
        <taxon>eudicotyledons</taxon>
        <taxon>Gunneridae</taxon>
        <taxon>Pentapetalae</taxon>
        <taxon>asterids</taxon>
        <taxon>lamiids</taxon>
        <taxon>Gentianales</taxon>
        <taxon>Apocynaceae</taxon>
        <taxon>Rauvolfioideae</taxon>
        <taxon>Vinceae</taxon>
        <taxon>Catharanthinae</taxon>
        <taxon>Catharanthus</taxon>
    </lineage>
</organism>
<evidence type="ECO:0000313" key="2">
    <source>
        <dbReference type="Proteomes" id="UP001060085"/>
    </source>
</evidence>
<evidence type="ECO:0000313" key="1">
    <source>
        <dbReference type="EMBL" id="KAI5665203.1"/>
    </source>
</evidence>
<dbReference type="EMBL" id="CM044705">
    <property type="protein sequence ID" value="KAI5665203.1"/>
    <property type="molecule type" value="Genomic_DNA"/>
</dbReference>
<sequence>MQQEFDFEAMAGNKGACEDCARSGQLLHWTKKDSKPIVTRFFKLLIGNDFQEALVIPPNFAETVQDLVDQETVVEDTSGTRWTVTLSHYKDSLAFHKGWSEVFVASGLQLGDFLVVNYVKGSHFFIHVFGRNGCERISTVTKHKPVKGARSSENIVTESTACQETRRRSKTRKSSKASAKTQPTETNCITNSEVEKQKQVYVDKEFYMMVDRDAGHSQSDYRTCLYDLSKPLDGKEDSSDHAHVVVNFQLDKNPTERVVLGKETTMNSNIVENNKDLGPMDNMLVEHATDDLPFTVPSESPADNVDGKSNVATLRKSLKSKKSSTSSSSQNLLSTNKNLSELLETTINSNIVENNKDLGPMDNMLVEHATDDLPFTVPLRARQIILMANQMWPPYARVSRVKKAALVVRPRICSPSAGEEGGNSLESAEMINIVKTEPVGSLDVPSPTTDSSFTCLSVPNDSVFIELPSPLPLVLFRKARQGKATMTIEDPQGREWGCVYHEQLDFRVIIAPWFKINEENAIRPGDLLKFTMELPSPLPLVLFHKARQGKTSITIEDTRGRDWGCVYHEQLEGRIEL</sequence>
<reference evidence="2" key="1">
    <citation type="journal article" date="2023" name="Nat. Plants">
        <title>Single-cell RNA sequencing provides a high-resolution roadmap for understanding the multicellular compartmentation of specialized metabolism.</title>
        <authorList>
            <person name="Sun S."/>
            <person name="Shen X."/>
            <person name="Li Y."/>
            <person name="Li Y."/>
            <person name="Wang S."/>
            <person name="Li R."/>
            <person name="Zhang H."/>
            <person name="Shen G."/>
            <person name="Guo B."/>
            <person name="Wei J."/>
            <person name="Xu J."/>
            <person name="St-Pierre B."/>
            <person name="Chen S."/>
            <person name="Sun C."/>
        </authorList>
    </citation>
    <scope>NUCLEOTIDE SEQUENCE [LARGE SCALE GENOMIC DNA]</scope>
</reference>
<comment type="caution">
    <text evidence="1">The sequence shown here is derived from an EMBL/GenBank/DDBJ whole genome shotgun (WGS) entry which is preliminary data.</text>
</comment>
<protein>
    <submittedName>
        <fullName evidence="1">Uncharacterized protein</fullName>
    </submittedName>
</protein>
<name>A0ACC0AW24_CATRO</name>
<proteinExistence type="predicted"/>
<accession>A0ACC0AW24</accession>